<sequence length="201" mass="22180">MSPKSTPKKDALRAKLLEVAEAEIENGGIVALRARDLANEAGCALGAIYTVFGDLGEIAIEINRRTMLQIADHLRGSIEGMENEDPGDMIITLAQAYRSYAEDQPQRWRTLFSIGLPPADSAEGFYDALAPITNLFAEQLDRLTRLSTTSERNRNARAIFSCVHGMISLGEEPRLSAMDPRDLDRMISRVVGTLCDKDQKL</sequence>
<dbReference type="SUPFAM" id="SSF48498">
    <property type="entry name" value="Tetracyclin repressor-like, C-terminal domain"/>
    <property type="match status" value="1"/>
</dbReference>
<dbReference type="InterPro" id="IPR025996">
    <property type="entry name" value="MT1864/Rv1816-like_C"/>
</dbReference>
<organism evidence="5 6">
    <name type="scientific">Actibacterium atlanticum</name>
    <dbReference type="NCBI Taxonomy" id="1461693"/>
    <lineage>
        <taxon>Bacteria</taxon>
        <taxon>Pseudomonadati</taxon>
        <taxon>Pseudomonadota</taxon>
        <taxon>Alphaproteobacteria</taxon>
        <taxon>Rhodobacterales</taxon>
        <taxon>Roseobacteraceae</taxon>
        <taxon>Actibacterium</taxon>
    </lineage>
</organism>
<dbReference type="Pfam" id="PF13305">
    <property type="entry name" value="TetR_C_33"/>
    <property type="match status" value="1"/>
</dbReference>
<dbReference type="eggNOG" id="COG1309">
    <property type="taxonomic scope" value="Bacteria"/>
</dbReference>
<dbReference type="RefSeq" id="WP_035250646.1">
    <property type="nucleotide sequence ID" value="NZ_AQQY01000005.1"/>
</dbReference>
<evidence type="ECO:0000259" key="4">
    <source>
        <dbReference type="Pfam" id="PF13305"/>
    </source>
</evidence>
<dbReference type="Gene3D" id="1.10.357.10">
    <property type="entry name" value="Tetracycline Repressor, domain 2"/>
    <property type="match status" value="1"/>
</dbReference>
<protein>
    <submittedName>
        <fullName evidence="5">TetR family transcriptional regulator</fullName>
    </submittedName>
</protein>
<evidence type="ECO:0000256" key="3">
    <source>
        <dbReference type="ARBA" id="ARBA00023163"/>
    </source>
</evidence>
<keyword evidence="6" id="KW-1185">Reference proteome</keyword>
<evidence type="ECO:0000313" key="5">
    <source>
        <dbReference type="EMBL" id="KCV81944.1"/>
    </source>
</evidence>
<dbReference type="PANTHER" id="PTHR30055">
    <property type="entry name" value="HTH-TYPE TRANSCRIPTIONAL REGULATOR RUTR"/>
    <property type="match status" value="1"/>
</dbReference>
<dbReference type="GO" id="GO:0000976">
    <property type="term" value="F:transcription cis-regulatory region binding"/>
    <property type="evidence" value="ECO:0007669"/>
    <property type="project" value="TreeGrafter"/>
</dbReference>
<dbReference type="InterPro" id="IPR050109">
    <property type="entry name" value="HTH-type_TetR-like_transc_reg"/>
</dbReference>
<reference evidence="5 6" key="1">
    <citation type="submission" date="2013-04" db="EMBL/GenBank/DDBJ databases">
        <title>Shimia sp. 22II-S11-Z10 Genome Sequencing.</title>
        <authorList>
            <person name="Lai Q."/>
            <person name="Li G."/>
            <person name="Shao Z."/>
        </authorList>
    </citation>
    <scope>NUCLEOTIDE SEQUENCE [LARGE SCALE GENOMIC DNA]</scope>
    <source>
        <strain evidence="6">22II-S11-Z10</strain>
    </source>
</reference>
<keyword evidence="3" id="KW-0804">Transcription</keyword>
<keyword evidence="1" id="KW-0805">Transcription regulation</keyword>
<gene>
    <name evidence="5" type="ORF">ATO10_08863</name>
</gene>
<dbReference type="PANTHER" id="PTHR30055:SF234">
    <property type="entry name" value="HTH-TYPE TRANSCRIPTIONAL REGULATOR BETI"/>
    <property type="match status" value="1"/>
</dbReference>
<evidence type="ECO:0000313" key="6">
    <source>
        <dbReference type="Proteomes" id="UP000024836"/>
    </source>
</evidence>
<keyword evidence="2" id="KW-0238">DNA-binding</keyword>
<dbReference type="OrthoDB" id="7223515at2"/>
<dbReference type="InterPro" id="IPR036271">
    <property type="entry name" value="Tet_transcr_reg_TetR-rel_C_sf"/>
</dbReference>
<accession>A0A058ZK01</accession>
<dbReference type="AlphaFoldDB" id="A0A058ZK01"/>
<evidence type="ECO:0000256" key="2">
    <source>
        <dbReference type="ARBA" id="ARBA00023125"/>
    </source>
</evidence>
<comment type="caution">
    <text evidence="5">The sequence shown here is derived from an EMBL/GenBank/DDBJ whole genome shotgun (WGS) entry which is preliminary data.</text>
</comment>
<dbReference type="Proteomes" id="UP000024836">
    <property type="component" value="Unassembled WGS sequence"/>
</dbReference>
<dbReference type="SUPFAM" id="SSF46689">
    <property type="entry name" value="Homeodomain-like"/>
    <property type="match status" value="1"/>
</dbReference>
<dbReference type="GO" id="GO:0003700">
    <property type="term" value="F:DNA-binding transcription factor activity"/>
    <property type="evidence" value="ECO:0007669"/>
    <property type="project" value="TreeGrafter"/>
</dbReference>
<dbReference type="STRING" id="1461693.ATO10_08863"/>
<name>A0A058ZK01_9RHOB</name>
<dbReference type="EMBL" id="AQQY01000005">
    <property type="protein sequence ID" value="KCV81944.1"/>
    <property type="molecule type" value="Genomic_DNA"/>
</dbReference>
<feature type="domain" description="HTH-type transcriptional regulator MT1864/Rv1816-like C-terminal" evidence="4">
    <location>
        <begin position="92"/>
        <end position="193"/>
    </location>
</feature>
<dbReference type="InterPro" id="IPR009057">
    <property type="entry name" value="Homeodomain-like_sf"/>
</dbReference>
<dbReference type="PATRIC" id="fig|1461693.3.peg.1797"/>
<proteinExistence type="predicted"/>
<evidence type="ECO:0000256" key="1">
    <source>
        <dbReference type="ARBA" id="ARBA00023015"/>
    </source>
</evidence>